<evidence type="ECO:0000313" key="2">
    <source>
        <dbReference type="Proteomes" id="UP001500556"/>
    </source>
</evidence>
<evidence type="ECO:0000313" key="1">
    <source>
        <dbReference type="EMBL" id="GAA4712979.1"/>
    </source>
</evidence>
<protein>
    <submittedName>
        <fullName evidence="1">DUF3626 domain-containing protein</fullName>
    </submittedName>
</protein>
<dbReference type="EMBL" id="BAABLO010000001">
    <property type="protein sequence ID" value="GAA4712979.1"/>
    <property type="molecule type" value="Genomic_DNA"/>
</dbReference>
<comment type="caution">
    <text evidence="1">The sequence shown here is derived from an EMBL/GenBank/DDBJ whole genome shotgun (WGS) entry which is preliminary data.</text>
</comment>
<accession>A0ABP8XQK3</accession>
<proteinExistence type="predicted"/>
<dbReference type="Proteomes" id="UP001500556">
    <property type="component" value="Unassembled WGS sequence"/>
</dbReference>
<reference evidence="2" key="1">
    <citation type="journal article" date="2019" name="Int. J. Syst. Evol. Microbiol.">
        <title>The Global Catalogue of Microorganisms (GCM) 10K type strain sequencing project: providing services to taxonomists for standard genome sequencing and annotation.</title>
        <authorList>
            <consortium name="The Broad Institute Genomics Platform"/>
            <consortium name="The Broad Institute Genome Sequencing Center for Infectious Disease"/>
            <person name="Wu L."/>
            <person name="Ma J."/>
        </authorList>
    </citation>
    <scope>NUCLEOTIDE SEQUENCE [LARGE SCALE GENOMIC DNA]</scope>
    <source>
        <strain evidence="2">JCM 18961</strain>
    </source>
</reference>
<dbReference type="InterPro" id="IPR022074">
    <property type="entry name" value="DUF3626"/>
</dbReference>
<dbReference type="Pfam" id="PF12294">
    <property type="entry name" value="DUF3626"/>
    <property type="match status" value="2"/>
</dbReference>
<name>A0ABP8XQK3_9MICO</name>
<sequence>MLRVRELSPWAEAAVTHVERAATGGPVDPTLRVTVNFHPERLHRGTSVLQAVAADGTYRSQFETGTSNGGLTAHPGGDRWRWEQRIFGGAYDDAPDRERPRYGALNHRRRPVGGAPRFGSAHLRLAAHTLLRTTFCYPDSFFEPEHLGTAAALDLARRADDDLTSGVVDDLDSYVEAHVHGVLDLATDVEAVVLDPAFRGSEVEGAAADLPCAVEWHGGFRVDLDTVRRHPDYRGRHIVALAEEVAVDGWLDPAVIGAAAATQEHHPQDLKKVWHHLARFGAPDQPTHPS</sequence>
<keyword evidence="2" id="KW-1185">Reference proteome</keyword>
<organism evidence="1 2">
    <name type="scientific">Pedococcus ginsenosidimutans</name>
    <dbReference type="NCBI Taxonomy" id="490570"/>
    <lineage>
        <taxon>Bacteria</taxon>
        <taxon>Bacillati</taxon>
        <taxon>Actinomycetota</taxon>
        <taxon>Actinomycetes</taxon>
        <taxon>Micrococcales</taxon>
        <taxon>Intrasporangiaceae</taxon>
        <taxon>Pedococcus</taxon>
    </lineage>
</organism>
<gene>
    <name evidence="1" type="ORF">GCM10025782_06430</name>
</gene>